<evidence type="ECO:0008006" key="3">
    <source>
        <dbReference type="Google" id="ProtNLM"/>
    </source>
</evidence>
<dbReference type="AlphaFoldDB" id="A0A346XZU9"/>
<dbReference type="Gene3D" id="2.40.30.100">
    <property type="entry name" value="AF2212/PG0164-like"/>
    <property type="match status" value="1"/>
</dbReference>
<accession>A0A346XZU9</accession>
<evidence type="ECO:0000313" key="1">
    <source>
        <dbReference type="EMBL" id="AXV07746.1"/>
    </source>
</evidence>
<keyword evidence="2" id="KW-1185">Reference proteome</keyword>
<dbReference type="Pfam" id="PF08922">
    <property type="entry name" value="DUF1905"/>
    <property type="match status" value="1"/>
</dbReference>
<dbReference type="EMBL" id="CP031165">
    <property type="protein sequence ID" value="AXV07746.1"/>
    <property type="molecule type" value="Genomic_DNA"/>
</dbReference>
<dbReference type="RefSeq" id="WP_114592194.1">
    <property type="nucleotide sequence ID" value="NZ_CP031165.1"/>
</dbReference>
<dbReference type="KEGG" id="euz:DVS28_a3069"/>
<evidence type="ECO:0000313" key="2">
    <source>
        <dbReference type="Proteomes" id="UP000264006"/>
    </source>
</evidence>
<name>A0A346XZU9_9ACTN</name>
<dbReference type="SUPFAM" id="SSF141694">
    <property type="entry name" value="AF2212/PG0164-like"/>
    <property type="match status" value="1"/>
</dbReference>
<dbReference type="InterPro" id="IPR037079">
    <property type="entry name" value="AF2212/PG0164-like_sf"/>
</dbReference>
<reference evidence="1 2" key="1">
    <citation type="submission" date="2018-09" db="EMBL/GenBank/DDBJ databases">
        <title>Complete genome sequence of Euzebya sp. DY32-46 isolated from seawater of Pacific Ocean.</title>
        <authorList>
            <person name="Xu L."/>
            <person name="Wu Y.-H."/>
            <person name="Xu X.-W."/>
        </authorList>
    </citation>
    <scope>NUCLEOTIDE SEQUENCE [LARGE SCALE GENOMIC DNA]</scope>
    <source>
        <strain evidence="1 2">DY32-46</strain>
    </source>
</reference>
<protein>
    <recommendedName>
        <fullName evidence="3">DUF1905 domain-containing protein</fullName>
    </recommendedName>
</protein>
<dbReference type="Proteomes" id="UP000264006">
    <property type="component" value="Chromosome"/>
</dbReference>
<dbReference type="OrthoDB" id="9808666at2"/>
<proteinExistence type="predicted"/>
<sequence>MQDFTFTTPIWEHDGNASWHFVTLPEEDSDHILEVTGGAARRGFGSVRVEVSMGSSTWQTSLFPDKGRGCYILPMKKAVRTANGVGDGDEVTVTVRLVDL</sequence>
<gene>
    <name evidence="1" type="ORF">DVS28_a3069</name>
</gene>
<dbReference type="InterPro" id="IPR015018">
    <property type="entry name" value="DUF1905"/>
</dbReference>
<organism evidence="1 2">
    <name type="scientific">Euzebya pacifica</name>
    <dbReference type="NCBI Taxonomy" id="1608957"/>
    <lineage>
        <taxon>Bacteria</taxon>
        <taxon>Bacillati</taxon>
        <taxon>Actinomycetota</taxon>
        <taxon>Nitriliruptoria</taxon>
        <taxon>Euzebyales</taxon>
    </lineage>
</organism>